<evidence type="ECO:0000313" key="2">
    <source>
        <dbReference type="Proteomes" id="UP000188184"/>
    </source>
</evidence>
<accession>A0A1Q2KUQ1</accession>
<dbReference type="RefSeq" id="WP_077587794.1">
    <property type="nucleotide sequence ID" value="NZ_CP019640.1"/>
</dbReference>
<name>A0A1Q2KUQ1_9BACL</name>
<proteinExistence type="predicted"/>
<dbReference type="EMBL" id="CP019640">
    <property type="protein sequence ID" value="AQQ51921.1"/>
    <property type="molecule type" value="Genomic_DNA"/>
</dbReference>
<gene>
    <name evidence="1" type="ORF">B0X71_01490</name>
</gene>
<dbReference type="OrthoDB" id="2678957at2"/>
<reference evidence="1 2" key="1">
    <citation type="submission" date="2017-02" db="EMBL/GenBank/DDBJ databases">
        <title>The complete genomic sequence of a novel cold adapted crude oil-degrading bacterium Planococcus qaidamina Y42.</title>
        <authorList>
            <person name="Yang R."/>
        </authorList>
    </citation>
    <scope>NUCLEOTIDE SEQUENCE [LARGE SCALE GENOMIC DNA]</scope>
    <source>
        <strain evidence="1 2">Y42</strain>
    </source>
</reference>
<evidence type="ECO:0000313" key="1">
    <source>
        <dbReference type="EMBL" id="AQQ51921.1"/>
    </source>
</evidence>
<protein>
    <submittedName>
        <fullName evidence="1">Uncharacterized protein</fullName>
    </submittedName>
</protein>
<dbReference type="AlphaFoldDB" id="A0A1Q2KUQ1"/>
<sequence>MDERIIQKYREDEEVMIRLFVQWCCNRDVDPAALYAAAYPTQPENPLLMAVIEGEDEQLAIDTDTLLEVLQLFGNDDLAFTVAEADSRTPKKRGQ</sequence>
<dbReference type="Proteomes" id="UP000188184">
    <property type="component" value="Chromosome"/>
</dbReference>
<organism evidence="1 2">
    <name type="scientific">Planococcus lenghuensis</name>
    <dbReference type="NCBI Taxonomy" id="2213202"/>
    <lineage>
        <taxon>Bacteria</taxon>
        <taxon>Bacillati</taxon>
        <taxon>Bacillota</taxon>
        <taxon>Bacilli</taxon>
        <taxon>Bacillales</taxon>
        <taxon>Caryophanaceae</taxon>
        <taxon>Planococcus</taxon>
    </lineage>
</organism>
<dbReference type="KEGG" id="pmar:B0X71_01490"/>
<keyword evidence="2" id="KW-1185">Reference proteome</keyword>